<evidence type="ECO:0000256" key="5">
    <source>
        <dbReference type="ARBA" id="ARBA00022737"/>
    </source>
</evidence>
<sequence length="374" mass="44236">MCPKEDSGNYTCKVPFIYNRELHMKISRTLEYIIQIKQNKDKPVMIFQQNNIMEVELGATFTLTCKVLHNRSIDLLWIYNDTDMAFYAEPGRVIIGKTSQTFTKDGMEYLKTLTFTKVMEEDYNRQFYCYIWHVSNHMFYATLKKPDPNFQGFLIAFFMSILLVIIIAIVTIRIYKVDIVLWYRSSWFGNTDKDKDGKIYDAYVIYPKISKGTISYEMNIFALKVLPQVLERQCAYRLFIPGRDDLPGQALMDLVDETISQSRRVIIVLGNMFCETHEDEYEFEQKKAMYDVLIQNKIKVILIEIEKITDYTNVPESIKYIKQKQGVVRWKGEFTEDALSPNTRFWKNIRYQMPSAKHLSNNELRYICSEDMHK</sequence>
<dbReference type="SMART" id="SM00255">
    <property type="entry name" value="TIR"/>
    <property type="match status" value="1"/>
</dbReference>
<evidence type="ECO:0000259" key="15">
    <source>
        <dbReference type="PROSITE" id="PS50835"/>
    </source>
</evidence>
<reference evidence="16" key="1">
    <citation type="thesis" date="2020" institute="ProQuest LLC" country="789 East Eisenhower Parkway, Ann Arbor, MI, USA">
        <title>Comparative Genomics and Chromosome Evolution.</title>
        <authorList>
            <person name="Mudd A.B."/>
        </authorList>
    </citation>
    <scope>NUCLEOTIDE SEQUENCE</scope>
    <source>
        <strain evidence="16">237g6f4</strain>
        <tissue evidence="16">Blood</tissue>
    </source>
</reference>
<name>A0AAV7CQ99_ENGPU</name>
<comment type="subcellular location">
    <subcellularLocation>
        <location evidence="1">Membrane</location>
        <topology evidence="1">Single-pass type I membrane protein</topology>
    </subcellularLocation>
</comment>
<dbReference type="PANTHER" id="PTHR11890">
    <property type="entry name" value="INTERLEUKIN-1 RECEPTOR FAMILY MEMBER"/>
    <property type="match status" value="1"/>
</dbReference>
<dbReference type="InterPro" id="IPR000157">
    <property type="entry name" value="TIR_dom"/>
</dbReference>
<protein>
    <submittedName>
        <fullName evidence="16">Uncharacterized protein</fullName>
    </submittedName>
</protein>
<dbReference type="Gene3D" id="2.60.40.10">
    <property type="entry name" value="Immunoglobulins"/>
    <property type="match status" value="1"/>
</dbReference>
<dbReference type="AlphaFoldDB" id="A0AAV7CQ99"/>
<keyword evidence="11" id="KW-0325">Glycoprotein</keyword>
<evidence type="ECO:0000259" key="14">
    <source>
        <dbReference type="PROSITE" id="PS50104"/>
    </source>
</evidence>
<feature type="domain" description="Ig-like" evidence="15">
    <location>
        <begin position="43"/>
        <end position="136"/>
    </location>
</feature>
<keyword evidence="4" id="KW-0732">Signal</keyword>
<evidence type="ECO:0000256" key="2">
    <source>
        <dbReference type="ARBA" id="ARBA00009752"/>
    </source>
</evidence>
<keyword evidence="5" id="KW-0677">Repeat</keyword>
<feature type="domain" description="TIR" evidence="14">
    <location>
        <begin position="198"/>
        <end position="353"/>
    </location>
</feature>
<evidence type="ECO:0000256" key="7">
    <source>
        <dbReference type="ARBA" id="ARBA00022989"/>
    </source>
</evidence>
<dbReference type="GO" id="GO:0016020">
    <property type="term" value="C:membrane"/>
    <property type="evidence" value="ECO:0007669"/>
    <property type="project" value="UniProtKB-SubCell"/>
</dbReference>
<evidence type="ECO:0000256" key="9">
    <source>
        <dbReference type="ARBA" id="ARBA00023157"/>
    </source>
</evidence>
<dbReference type="FunFam" id="3.40.50.10140:FF:000002">
    <property type="entry name" value="Interleukin 1 receptor accessory protein"/>
    <property type="match status" value="1"/>
</dbReference>
<dbReference type="InterPro" id="IPR015621">
    <property type="entry name" value="IL-1_rcpt_fam"/>
</dbReference>
<dbReference type="InterPro" id="IPR035897">
    <property type="entry name" value="Toll_tir_struct_dom_sf"/>
</dbReference>
<organism evidence="16 17">
    <name type="scientific">Engystomops pustulosus</name>
    <name type="common">Tungara frog</name>
    <name type="synonym">Physalaemus pustulosus</name>
    <dbReference type="NCBI Taxonomy" id="76066"/>
    <lineage>
        <taxon>Eukaryota</taxon>
        <taxon>Metazoa</taxon>
        <taxon>Chordata</taxon>
        <taxon>Craniata</taxon>
        <taxon>Vertebrata</taxon>
        <taxon>Euteleostomi</taxon>
        <taxon>Amphibia</taxon>
        <taxon>Batrachia</taxon>
        <taxon>Anura</taxon>
        <taxon>Neobatrachia</taxon>
        <taxon>Hyloidea</taxon>
        <taxon>Leptodactylidae</taxon>
        <taxon>Leiuperinae</taxon>
        <taxon>Engystomops</taxon>
    </lineage>
</organism>
<proteinExistence type="inferred from homology"/>
<evidence type="ECO:0000256" key="13">
    <source>
        <dbReference type="SAM" id="Phobius"/>
    </source>
</evidence>
<evidence type="ECO:0000313" key="16">
    <source>
        <dbReference type="EMBL" id="KAG8586991.1"/>
    </source>
</evidence>
<dbReference type="EMBL" id="WNYA01000002">
    <property type="protein sequence ID" value="KAG8586991.1"/>
    <property type="molecule type" value="Genomic_DNA"/>
</dbReference>
<evidence type="ECO:0000256" key="12">
    <source>
        <dbReference type="ARBA" id="ARBA00023319"/>
    </source>
</evidence>
<dbReference type="Proteomes" id="UP000824782">
    <property type="component" value="Unassembled WGS sequence"/>
</dbReference>
<evidence type="ECO:0000313" key="17">
    <source>
        <dbReference type="Proteomes" id="UP000824782"/>
    </source>
</evidence>
<comment type="similarity">
    <text evidence="2">Belongs to the interleukin-1 receptor family.</text>
</comment>
<evidence type="ECO:0000256" key="10">
    <source>
        <dbReference type="ARBA" id="ARBA00023170"/>
    </source>
</evidence>
<comment type="caution">
    <text evidence="16">The sequence shown here is derived from an EMBL/GenBank/DDBJ whole genome shotgun (WGS) entry which is preliminary data.</text>
</comment>
<dbReference type="InterPro" id="IPR036179">
    <property type="entry name" value="Ig-like_dom_sf"/>
</dbReference>
<dbReference type="PRINTS" id="PR01537">
    <property type="entry name" value="INTRLKN1R1F"/>
</dbReference>
<evidence type="ECO:0000256" key="11">
    <source>
        <dbReference type="ARBA" id="ARBA00023180"/>
    </source>
</evidence>
<dbReference type="InterPro" id="IPR013783">
    <property type="entry name" value="Ig-like_fold"/>
</dbReference>
<dbReference type="Pfam" id="PF01582">
    <property type="entry name" value="TIR"/>
    <property type="match status" value="1"/>
</dbReference>
<feature type="transmembrane region" description="Helical" evidence="13">
    <location>
        <begin position="153"/>
        <end position="175"/>
    </location>
</feature>
<keyword evidence="17" id="KW-1185">Reference proteome</keyword>
<keyword evidence="12" id="KW-0393">Immunoglobulin domain</keyword>
<dbReference type="GO" id="GO:0007165">
    <property type="term" value="P:signal transduction"/>
    <property type="evidence" value="ECO:0007669"/>
    <property type="project" value="InterPro"/>
</dbReference>
<dbReference type="Gene3D" id="3.40.50.10140">
    <property type="entry name" value="Toll/interleukin-1 receptor homology (TIR) domain"/>
    <property type="match status" value="1"/>
</dbReference>
<dbReference type="SUPFAM" id="SSF48726">
    <property type="entry name" value="Immunoglobulin"/>
    <property type="match status" value="1"/>
</dbReference>
<dbReference type="SUPFAM" id="SSF52200">
    <property type="entry name" value="Toll/Interleukin receptor TIR domain"/>
    <property type="match status" value="1"/>
</dbReference>
<accession>A0AAV7CQ99</accession>
<keyword evidence="9" id="KW-1015">Disulfide bond</keyword>
<dbReference type="InterPro" id="IPR007110">
    <property type="entry name" value="Ig-like_dom"/>
</dbReference>
<keyword evidence="3 13" id="KW-0812">Transmembrane</keyword>
<dbReference type="PANTHER" id="PTHR11890:SF26">
    <property type="entry name" value="INTERLEUKIN-1 RECEPTOR TYPE 1"/>
    <property type="match status" value="1"/>
</dbReference>
<evidence type="ECO:0000256" key="6">
    <source>
        <dbReference type="ARBA" id="ARBA00022801"/>
    </source>
</evidence>
<evidence type="ECO:0000256" key="1">
    <source>
        <dbReference type="ARBA" id="ARBA00004479"/>
    </source>
</evidence>
<dbReference type="GO" id="GO:0016787">
    <property type="term" value="F:hydrolase activity"/>
    <property type="evidence" value="ECO:0007669"/>
    <property type="project" value="UniProtKB-KW"/>
</dbReference>
<keyword evidence="6" id="KW-0378">Hydrolase</keyword>
<evidence type="ECO:0000256" key="3">
    <source>
        <dbReference type="ARBA" id="ARBA00022692"/>
    </source>
</evidence>
<dbReference type="PROSITE" id="PS50104">
    <property type="entry name" value="TIR"/>
    <property type="match status" value="1"/>
</dbReference>
<gene>
    <name evidence="16" type="ORF">GDO81_005536</name>
</gene>
<evidence type="ECO:0000256" key="4">
    <source>
        <dbReference type="ARBA" id="ARBA00022729"/>
    </source>
</evidence>
<keyword evidence="7 13" id="KW-1133">Transmembrane helix</keyword>
<keyword evidence="10" id="KW-0675">Receptor</keyword>
<dbReference type="PROSITE" id="PS50835">
    <property type="entry name" value="IG_LIKE"/>
    <property type="match status" value="1"/>
</dbReference>
<keyword evidence="8 13" id="KW-0472">Membrane</keyword>
<evidence type="ECO:0000256" key="8">
    <source>
        <dbReference type="ARBA" id="ARBA00023136"/>
    </source>
</evidence>